<organism evidence="1 2">
    <name type="scientific">Fimbriiglobus ruber</name>
    <dbReference type="NCBI Taxonomy" id="1908690"/>
    <lineage>
        <taxon>Bacteria</taxon>
        <taxon>Pseudomonadati</taxon>
        <taxon>Planctomycetota</taxon>
        <taxon>Planctomycetia</taxon>
        <taxon>Gemmatales</taxon>
        <taxon>Gemmataceae</taxon>
        <taxon>Fimbriiglobus</taxon>
    </lineage>
</organism>
<protein>
    <submittedName>
        <fullName evidence="1">Uncharacterized protein</fullName>
    </submittedName>
</protein>
<dbReference type="Proteomes" id="UP000214646">
    <property type="component" value="Unassembled WGS sequence"/>
</dbReference>
<dbReference type="EMBL" id="NIDE01000002">
    <property type="protein sequence ID" value="OWK45259.1"/>
    <property type="molecule type" value="Genomic_DNA"/>
</dbReference>
<name>A0A225E6X7_9BACT</name>
<evidence type="ECO:0000313" key="2">
    <source>
        <dbReference type="Proteomes" id="UP000214646"/>
    </source>
</evidence>
<dbReference type="AlphaFoldDB" id="A0A225E6X7"/>
<evidence type="ECO:0000313" key="1">
    <source>
        <dbReference type="EMBL" id="OWK45259.1"/>
    </source>
</evidence>
<reference evidence="2" key="1">
    <citation type="submission" date="2017-06" db="EMBL/GenBank/DDBJ databases">
        <title>Genome analysis of Fimbriiglobus ruber SP5, the first member of the order Planctomycetales with confirmed chitinolytic capability.</title>
        <authorList>
            <person name="Ravin N.V."/>
            <person name="Rakitin A.L."/>
            <person name="Ivanova A.A."/>
            <person name="Beletsky A.V."/>
            <person name="Kulichevskaya I.S."/>
            <person name="Mardanov A.V."/>
            <person name="Dedysh S.N."/>
        </authorList>
    </citation>
    <scope>NUCLEOTIDE SEQUENCE [LARGE SCALE GENOMIC DNA]</scope>
    <source>
        <strain evidence="2">SP5</strain>
    </source>
</reference>
<gene>
    <name evidence="1" type="ORF">FRUB_01590</name>
</gene>
<comment type="caution">
    <text evidence="1">The sequence shown here is derived from an EMBL/GenBank/DDBJ whole genome shotgun (WGS) entry which is preliminary data.</text>
</comment>
<sequence length="42" mass="4848">MTRRCVRFIPTAMQNSPRRQDGIRILLPLKSASRSRYMSPVG</sequence>
<proteinExistence type="predicted"/>
<keyword evidence="2" id="KW-1185">Reference proteome</keyword>
<accession>A0A225E6X7</accession>